<feature type="transmembrane region" description="Helical" evidence="1">
    <location>
        <begin position="80"/>
        <end position="99"/>
    </location>
</feature>
<keyword evidence="1" id="KW-1133">Transmembrane helix</keyword>
<dbReference type="RefSeq" id="XP_025375895.1">
    <property type="nucleotide sequence ID" value="XM_025518218.1"/>
</dbReference>
<organism evidence="2 3">
    <name type="scientific">Acaromyces ingoldii</name>
    <dbReference type="NCBI Taxonomy" id="215250"/>
    <lineage>
        <taxon>Eukaryota</taxon>
        <taxon>Fungi</taxon>
        <taxon>Dikarya</taxon>
        <taxon>Basidiomycota</taxon>
        <taxon>Ustilaginomycotina</taxon>
        <taxon>Exobasidiomycetes</taxon>
        <taxon>Exobasidiales</taxon>
        <taxon>Cryptobasidiaceae</taxon>
        <taxon>Acaromyces</taxon>
    </lineage>
</organism>
<protein>
    <submittedName>
        <fullName evidence="2">Uncharacterized protein</fullName>
    </submittedName>
</protein>
<keyword evidence="1" id="KW-0812">Transmembrane</keyword>
<reference evidence="2 3" key="1">
    <citation type="journal article" date="2018" name="Mol. Biol. Evol.">
        <title>Broad Genomic Sampling Reveals a Smut Pathogenic Ancestry of the Fungal Clade Ustilaginomycotina.</title>
        <authorList>
            <person name="Kijpornyongpan T."/>
            <person name="Mondo S.J."/>
            <person name="Barry K."/>
            <person name="Sandor L."/>
            <person name="Lee J."/>
            <person name="Lipzen A."/>
            <person name="Pangilinan J."/>
            <person name="LaButti K."/>
            <person name="Hainaut M."/>
            <person name="Henrissat B."/>
            <person name="Grigoriev I.V."/>
            <person name="Spatafora J.W."/>
            <person name="Aime M.C."/>
        </authorList>
    </citation>
    <scope>NUCLEOTIDE SEQUENCE [LARGE SCALE GENOMIC DNA]</scope>
    <source>
        <strain evidence="2 3">MCA 4198</strain>
    </source>
</reference>
<accession>A0A316YGZ4</accession>
<keyword evidence="3" id="KW-1185">Reference proteome</keyword>
<keyword evidence="1" id="KW-0472">Membrane</keyword>
<dbReference type="InParanoid" id="A0A316YGZ4"/>
<dbReference type="Proteomes" id="UP000245768">
    <property type="component" value="Unassembled WGS sequence"/>
</dbReference>
<gene>
    <name evidence="2" type="ORF">FA10DRAFT_171312</name>
</gene>
<evidence type="ECO:0000313" key="3">
    <source>
        <dbReference type="Proteomes" id="UP000245768"/>
    </source>
</evidence>
<dbReference type="EMBL" id="KZ819638">
    <property type="protein sequence ID" value="PWN88697.1"/>
    <property type="molecule type" value="Genomic_DNA"/>
</dbReference>
<dbReference type="AlphaFoldDB" id="A0A316YGZ4"/>
<evidence type="ECO:0000256" key="1">
    <source>
        <dbReference type="SAM" id="Phobius"/>
    </source>
</evidence>
<proteinExistence type="predicted"/>
<feature type="transmembrane region" description="Helical" evidence="1">
    <location>
        <begin position="202"/>
        <end position="225"/>
    </location>
</feature>
<evidence type="ECO:0000313" key="2">
    <source>
        <dbReference type="EMBL" id="PWN88697.1"/>
    </source>
</evidence>
<feature type="transmembrane region" description="Helical" evidence="1">
    <location>
        <begin position="24"/>
        <end position="43"/>
    </location>
</feature>
<feature type="transmembrane region" description="Helical" evidence="1">
    <location>
        <begin position="176"/>
        <end position="196"/>
    </location>
</feature>
<dbReference type="GeneID" id="37040134"/>
<sequence length="242" mass="26012">MSSTVSQRQAKGKAFHESNEKSNYIYRWCLAVILTLILVLYLTPIPEYVMGTHPETHHTLFFAATHIQGTHEDLVRLPALPIYLFFFLLQGTLVAAALVETADRLGLVKSKGKAFPHQPHLFGTAPDWLAPILTDIRWHPALAAGSAGRVGQRADGGGGAGATTAPNFIHTMPPRLLYLSVLLFVSLPVPLLTFGGGSFANAAWWAITTAGLGVVVGAESMMASVDKNAQGLSGMRYTYKGA</sequence>
<dbReference type="OrthoDB" id="3357787at2759"/>
<name>A0A316YGZ4_9BASI</name>